<dbReference type="InterPro" id="IPR050109">
    <property type="entry name" value="HTH-type_TetR-like_transc_reg"/>
</dbReference>
<dbReference type="InterPro" id="IPR049484">
    <property type="entry name" value="Rv0078-like_C"/>
</dbReference>
<keyword evidence="3" id="KW-0804">Transcription</keyword>
<dbReference type="Pfam" id="PF21351">
    <property type="entry name" value="TetR_C_41"/>
    <property type="match status" value="1"/>
</dbReference>
<feature type="domain" description="HTH tetR-type" evidence="5">
    <location>
        <begin position="13"/>
        <end position="73"/>
    </location>
</feature>
<dbReference type="PANTHER" id="PTHR30055">
    <property type="entry name" value="HTH-TYPE TRANSCRIPTIONAL REGULATOR RUTR"/>
    <property type="match status" value="1"/>
</dbReference>
<dbReference type="PRINTS" id="PR00455">
    <property type="entry name" value="HTHTETR"/>
</dbReference>
<organism evidence="6 7">
    <name type="scientific">Actinokineospora xionganensis</name>
    <dbReference type="NCBI Taxonomy" id="2684470"/>
    <lineage>
        <taxon>Bacteria</taxon>
        <taxon>Bacillati</taxon>
        <taxon>Actinomycetota</taxon>
        <taxon>Actinomycetes</taxon>
        <taxon>Pseudonocardiales</taxon>
        <taxon>Pseudonocardiaceae</taxon>
        <taxon>Actinokineospora</taxon>
    </lineage>
</organism>
<feature type="DNA-binding region" description="H-T-H motif" evidence="4">
    <location>
        <begin position="36"/>
        <end position="55"/>
    </location>
</feature>
<dbReference type="PROSITE" id="PS50977">
    <property type="entry name" value="HTH_TETR_2"/>
    <property type="match status" value="1"/>
</dbReference>
<accession>A0ABR7LBI2</accession>
<name>A0ABR7LBI2_9PSEU</name>
<sequence>MSATKSRREQYSEATRAALIDAATRRFATFGFAATALEDIATDIDATRGAVYHHFSNKRALFKAVHEELESAAVARVTEIAAAAADPWTGALDALDAFLDQCLDPVYSRIVWREAPVALGWQEWHRAEETYAYGIIHKLLTALVASGQIEPVPLDTATRITFSMLGSAGTTLAESPASDQQRLRDEYADMVRRMMRGLSASPE</sequence>
<dbReference type="EMBL" id="JABVED010000012">
    <property type="protein sequence ID" value="MBC6449647.1"/>
    <property type="molecule type" value="Genomic_DNA"/>
</dbReference>
<dbReference type="PANTHER" id="PTHR30055:SF234">
    <property type="entry name" value="HTH-TYPE TRANSCRIPTIONAL REGULATOR BETI"/>
    <property type="match status" value="1"/>
</dbReference>
<evidence type="ECO:0000259" key="5">
    <source>
        <dbReference type="PROSITE" id="PS50977"/>
    </source>
</evidence>
<keyword evidence="7" id="KW-1185">Reference proteome</keyword>
<gene>
    <name evidence="6" type="ORF">GPZ80_21015</name>
</gene>
<evidence type="ECO:0000256" key="3">
    <source>
        <dbReference type="ARBA" id="ARBA00023163"/>
    </source>
</evidence>
<evidence type="ECO:0000256" key="4">
    <source>
        <dbReference type="PROSITE-ProRule" id="PRU00335"/>
    </source>
</evidence>
<protein>
    <submittedName>
        <fullName evidence="6">TetR family transcriptional regulator</fullName>
    </submittedName>
</protein>
<dbReference type="Pfam" id="PF00440">
    <property type="entry name" value="TetR_N"/>
    <property type="match status" value="1"/>
</dbReference>
<reference evidence="6 7" key="1">
    <citation type="submission" date="2020-06" db="EMBL/GenBank/DDBJ databases">
        <title>Actinokineospora xiongansis sp. nov., isolated from soil of Baiyangdian.</title>
        <authorList>
            <person name="Zhang X."/>
        </authorList>
    </citation>
    <scope>NUCLEOTIDE SEQUENCE [LARGE SCALE GENOMIC DNA]</scope>
    <source>
        <strain evidence="6 7">HBU206404</strain>
    </source>
</reference>
<dbReference type="Gene3D" id="1.10.357.10">
    <property type="entry name" value="Tetracycline Repressor, domain 2"/>
    <property type="match status" value="1"/>
</dbReference>
<dbReference type="InterPro" id="IPR009057">
    <property type="entry name" value="Homeodomain-like_sf"/>
</dbReference>
<evidence type="ECO:0000256" key="2">
    <source>
        <dbReference type="ARBA" id="ARBA00023125"/>
    </source>
</evidence>
<evidence type="ECO:0000313" key="7">
    <source>
        <dbReference type="Proteomes" id="UP000734823"/>
    </source>
</evidence>
<dbReference type="InterPro" id="IPR001647">
    <property type="entry name" value="HTH_TetR"/>
</dbReference>
<keyword evidence="2 4" id="KW-0238">DNA-binding</keyword>
<dbReference type="Proteomes" id="UP000734823">
    <property type="component" value="Unassembled WGS sequence"/>
</dbReference>
<evidence type="ECO:0000313" key="6">
    <source>
        <dbReference type="EMBL" id="MBC6449647.1"/>
    </source>
</evidence>
<dbReference type="SUPFAM" id="SSF46689">
    <property type="entry name" value="Homeodomain-like"/>
    <property type="match status" value="1"/>
</dbReference>
<proteinExistence type="predicted"/>
<evidence type="ECO:0000256" key="1">
    <source>
        <dbReference type="ARBA" id="ARBA00023015"/>
    </source>
</evidence>
<comment type="caution">
    <text evidence="6">The sequence shown here is derived from an EMBL/GenBank/DDBJ whole genome shotgun (WGS) entry which is preliminary data.</text>
</comment>
<keyword evidence="1" id="KW-0805">Transcription regulation</keyword>
<dbReference type="RefSeq" id="WP_187222607.1">
    <property type="nucleotide sequence ID" value="NZ_JABVED010000012.1"/>
</dbReference>